<evidence type="ECO:0000313" key="2">
    <source>
        <dbReference type="Proteomes" id="UP000023435"/>
    </source>
</evidence>
<keyword evidence="2" id="KW-1185">Reference proteome</keyword>
<reference evidence="1 2" key="1">
    <citation type="journal article" date="2014" name="Genome Announc.">
        <title>Draft Genome Sequence of Lysobacter capsici AZ78, a Bacterium Antagonistic to Plant-Pathogenic Oomycetes.</title>
        <authorList>
            <person name="Puopolo G."/>
            <person name="Sonego P."/>
            <person name="Engelen K."/>
            <person name="Pertot I."/>
        </authorList>
    </citation>
    <scope>NUCLEOTIDE SEQUENCE [LARGE SCALE GENOMIC DNA]</scope>
    <source>
        <strain evidence="1 2">AZ78</strain>
    </source>
</reference>
<protein>
    <submittedName>
        <fullName evidence="1">Uncharacterized protein</fullName>
    </submittedName>
</protein>
<comment type="caution">
    <text evidence="1">The sequence shown here is derived from an EMBL/GenBank/DDBJ whole genome shotgun (WGS) entry which is preliminary data.</text>
</comment>
<evidence type="ECO:0000313" key="1">
    <source>
        <dbReference type="EMBL" id="KWS03656.1"/>
    </source>
</evidence>
<sequence length="43" mass="4894">MIGADNFVRLSRGFVGPIRASSQTHRRRIHAGCRLRHIRHDAA</sequence>
<accession>A0A108U6V8</accession>
<proteinExistence type="predicted"/>
<dbReference type="EMBL" id="JAJA02000001">
    <property type="protein sequence ID" value="KWS03656.1"/>
    <property type="molecule type" value="Genomic_DNA"/>
</dbReference>
<gene>
    <name evidence="1" type="ORF">AZ78_1204</name>
</gene>
<dbReference type="Proteomes" id="UP000023435">
    <property type="component" value="Unassembled WGS sequence"/>
</dbReference>
<name>A0A108U6V8_9GAMM</name>
<organism evidence="1 2">
    <name type="scientific">Lysobacter capsici AZ78</name>
    <dbReference type="NCBI Taxonomy" id="1444315"/>
    <lineage>
        <taxon>Bacteria</taxon>
        <taxon>Pseudomonadati</taxon>
        <taxon>Pseudomonadota</taxon>
        <taxon>Gammaproteobacteria</taxon>
        <taxon>Lysobacterales</taxon>
        <taxon>Lysobacteraceae</taxon>
        <taxon>Lysobacter</taxon>
    </lineage>
</organism>
<dbReference type="AlphaFoldDB" id="A0A108U6V8"/>